<feature type="binding site" evidence="6">
    <location>
        <position position="205"/>
    </location>
    <ligand>
        <name>urate</name>
        <dbReference type="ChEBI" id="CHEBI:17775"/>
    </ligand>
</feature>
<protein>
    <recommendedName>
        <fullName evidence="5 7">Uricase</fullName>
        <ecNumber evidence="5 7">1.7.3.3</ecNumber>
    </recommendedName>
    <alternativeName>
        <fullName evidence="5">Urate oxidase</fullName>
    </alternativeName>
</protein>
<dbReference type="PIRSF" id="PIRSF000241">
    <property type="entry name" value="Urate_oxidase"/>
    <property type="match status" value="1"/>
</dbReference>
<dbReference type="InterPro" id="IPR002042">
    <property type="entry name" value="Uricase"/>
</dbReference>
<evidence type="ECO:0000256" key="6">
    <source>
        <dbReference type="PIRSR" id="PIRSR000241-2"/>
    </source>
</evidence>
<feature type="binding site" evidence="6">
    <location>
        <position position="188"/>
    </location>
    <ligand>
        <name>5-hydroxyisourate</name>
        <dbReference type="ChEBI" id="CHEBI:18072"/>
    </ligand>
</feature>
<name>A0A6J4UW55_9BACT</name>
<feature type="binding site" evidence="6">
    <location>
        <position position="76"/>
    </location>
    <ligand>
        <name>5-hydroxyisourate</name>
        <dbReference type="ChEBI" id="CHEBI:18072"/>
    </ligand>
</feature>
<dbReference type="GO" id="GO:0004846">
    <property type="term" value="F:urate oxidase activity"/>
    <property type="evidence" value="ECO:0007669"/>
    <property type="project" value="UniProtKB-EC"/>
</dbReference>
<comment type="function">
    <text evidence="5 7">Catalyzes the oxidation of uric acid to 5-hydroxyisourate, which is further processed to form (S)-allantoin.</text>
</comment>
<dbReference type="EC" id="1.7.3.3" evidence="5 7"/>
<dbReference type="EMBL" id="CADCWJ010000362">
    <property type="protein sequence ID" value="CAA9561658.1"/>
    <property type="molecule type" value="Genomic_DNA"/>
</dbReference>
<feature type="binding site" evidence="6">
    <location>
        <position position="188"/>
    </location>
    <ligand>
        <name>urate</name>
        <dbReference type="ChEBI" id="CHEBI:17775"/>
    </ligand>
</feature>
<dbReference type="Pfam" id="PF01014">
    <property type="entry name" value="Uricase"/>
    <property type="match status" value="2"/>
</dbReference>
<keyword evidence="4 5" id="KW-0560">Oxidoreductase</keyword>
<evidence type="ECO:0000256" key="5">
    <source>
        <dbReference type="PIRNR" id="PIRNR000241"/>
    </source>
</evidence>
<dbReference type="PANTHER" id="PTHR42874:SF1">
    <property type="entry name" value="URICASE"/>
    <property type="match status" value="1"/>
</dbReference>
<feature type="binding site" evidence="6">
    <location>
        <position position="76"/>
    </location>
    <ligand>
        <name>O2</name>
        <dbReference type="ChEBI" id="CHEBI:15379"/>
    </ligand>
</feature>
<evidence type="ECO:0000256" key="2">
    <source>
        <dbReference type="ARBA" id="ARBA00009760"/>
    </source>
</evidence>
<evidence type="ECO:0000256" key="4">
    <source>
        <dbReference type="ARBA" id="ARBA00023002"/>
    </source>
</evidence>
<dbReference type="PRINTS" id="PR00093">
    <property type="entry name" value="URICASE"/>
</dbReference>
<dbReference type="SUPFAM" id="SSF55620">
    <property type="entry name" value="Tetrahydrobiopterin biosynthesis enzymes-like"/>
    <property type="match status" value="2"/>
</dbReference>
<feature type="binding site" evidence="6">
    <location>
        <position position="254"/>
    </location>
    <ligand>
        <name>urate</name>
        <dbReference type="ChEBI" id="CHEBI:17775"/>
    </ligand>
</feature>
<organism evidence="8">
    <name type="scientific">uncultured Thermomicrobiales bacterium</name>
    <dbReference type="NCBI Taxonomy" id="1645740"/>
    <lineage>
        <taxon>Bacteria</taxon>
        <taxon>Pseudomonadati</taxon>
        <taxon>Thermomicrobiota</taxon>
        <taxon>Thermomicrobia</taxon>
        <taxon>Thermomicrobiales</taxon>
        <taxon>environmental samples</taxon>
    </lineage>
</organism>
<evidence type="ECO:0000313" key="8">
    <source>
        <dbReference type="EMBL" id="CAA9561658.1"/>
    </source>
</evidence>
<accession>A0A6J4UW55</accession>
<gene>
    <name evidence="8" type="ORF">AVDCRST_MAG87-1628</name>
</gene>
<dbReference type="AlphaFoldDB" id="A0A6J4UW55"/>
<dbReference type="PANTHER" id="PTHR42874">
    <property type="entry name" value="URICASE"/>
    <property type="match status" value="1"/>
</dbReference>
<feature type="binding site" evidence="6">
    <location>
        <position position="76"/>
    </location>
    <ligand>
        <name>urate</name>
        <dbReference type="ChEBI" id="CHEBI:17775"/>
    </ligand>
</feature>
<keyword evidence="3 5" id="KW-0659">Purine metabolism</keyword>
<evidence type="ECO:0000256" key="1">
    <source>
        <dbReference type="ARBA" id="ARBA00004831"/>
    </source>
</evidence>
<dbReference type="UniPathway" id="UPA00394">
    <property type="reaction ID" value="UER00650"/>
</dbReference>
<feature type="binding site" evidence="6">
    <location>
        <position position="77"/>
    </location>
    <ligand>
        <name>urate</name>
        <dbReference type="ChEBI" id="CHEBI:17775"/>
    </ligand>
</feature>
<feature type="binding site" evidence="6">
    <location>
        <position position="280"/>
    </location>
    <ligand>
        <name>O2</name>
        <dbReference type="ChEBI" id="CHEBI:15379"/>
    </ligand>
</feature>
<evidence type="ECO:0000256" key="3">
    <source>
        <dbReference type="ARBA" id="ARBA00022631"/>
    </source>
</evidence>
<sequence>MSDGVHPDRYEISYGKRTVPFHRVHGTPLLGVTPIPESPFTGRSNILVAAEVDIEVFGTEFLPAYTAGDNANVVATDSMKNIILKEALAYEGSTLEGYLAHVGRHFITTYEQVSDIALSIRELPFPAALVPDGEGAFDDSAVLFDASGRTDATVATLRMRRIDREPRVTAHECGRVGLKLLKITGSAFTSFIRDENTTLPERRDRPLFIFLDVFWTYTDVHDLLGETAIAYVPAEQVRDLCGAVFHEFVSESIQHLVHEIGNRMLDRFPQLAEVRFVAQNRTRDPFFTSETDPSVKVYSDPFPAYGEITLRLRRTDEGPVEGWTRRWDH</sequence>
<reference evidence="8" key="1">
    <citation type="submission" date="2020-02" db="EMBL/GenBank/DDBJ databases">
        <authorList>
            <person name="Meier V. D."/>
        </authorList>
    </citation>
    <scope>NUCLEOTIDE SEQUENCE</scope>
    <source>
        <strain evidence="8">AVDCRST_MAG87</strain>
    </source>
</reference>
<feature type="binding site" evidence="6">
    <location>
        <position position="254"/>
    </location>
    <ligand>
        <name>5-hydroxyisourate</name>
        <dbReference type="ChEBI" id="CHEBI:18072"/>
    </ligand>
</feature>
<comment type="pathway">
    <text evidence="1 5">Purine metabolism; urate degradation; (S)-allantoin from urate: step 1/3.</text>
</comment>
<feature type="binding site" evidence="6">
    <location>
        <position position="77"/>
    </location>
    <ligand>
        <name>5-hydroxyisourate</name>
        <dbReference type="ChEBI" id="CHEBI:18072"/>
    </ligand>
</feature>
<dbReference type="NCBIfam" id="TIGR03383">
    <property type="entry name" value="urate_oxi"/>
    <property type="match status" value="1"/>
</dbReference>
<comment type="catalytic activity">
    <reaction evidence="5 7">
        <text>urate + O2 + H2O = 5-hydroxyisourate + H2O2</text>
        <dbReference type="Rhea" id="RHEA:21368"/>
        <dbReference type="ChEBI" id="CHEBI:15377"/>
        <dbReference type="ChEBI" id="CHEBI:15379"/>
        <dbReference type="ChEBI" id="CHEBI:16240"/>
        <dbReference type="ChEBI" id="CHEBI:17775"/>
        <dbReference type="ChEBI" id="CHEBI:18072"/>
        <dbReference type="EC" id="1.7.3.3"/>
    </reaction>
</comment>
<feature type="binding site" evidence="6">
    <location>
        <position position="280"/>
    </location>
    <ligand>
        <name>urate</name>
        <dbReference type="ChEBI" id="CHEBI:17775"/>
    </ligand>
</feature>
<comment type="similarity">
    <text evidence="2 5 7">Belongs to the uricase family.</text>
</comment>
<dbReference type="GO" id="GO:0019628">
    <property type="term" value="P:urate catabolic process"/>
    <property type="evidence" value="ECO:0007669"/>
    <property type="project" value="UniProtKB-UniPathway"/>
</dbReference>
<dbReference type="GO" id="GO:0006145">
    <property type="term" value="P:purine nucleobase catabolic process"/>
    <property type="evidence" value="ECO:0007669"/>
    <property type="project" value="TreeGrafter"/>
</dbReference>
<evidence type="ECO:0000256" key="7">
    <source>
        <dbReference type="RuleBase" id="RU004455"/>
    </source>
</evidence>
<feature type="binding site" evidence="6">
    <location>
        <position position="205"/>
    </location>
    <ligand>
        <name>5-hydroxyisourate</name>
        <dbReference type="ChEBI" id="CHEBI:18072"/>
    </ligand>
</feature>
<feature type="binding site" evidence="6">
    <location>
        <position position="280"/>
    </location>
    <ligand>
        <name>5-hydroxyisourate</name>
        <dbReference type="ChEBI" id="CHEBI:18072"/>
    </ligand>
</feature>
<dbReference type="Gene3D" id="3.10.270.10">
    <property type="entry name" value="Urate Oxidase"/>
    <property type="match status" value="1"/>
</dbReference>
<proteinExistence type="inferred from homology"/>